<organism evidence="3 4">
    <name type="scientific">Qipengyuania vulgaris</name>
    <dbReference type="NCBI Taxonomy" id="291985"/>
    <lineage>
        <taxon>Bacteria</taxon>
        <taxon>Pseudomonadati</taxon>
        <taxon>Pseudomonadota</taxon>
        <taxon>Alphaproteobacteria</taxon>
        <taxon>Sphingomonadales</taxon>
        <taxon>Erythrobacteraceae</taxon>
        <taxon>Qipengyuania</taxon>
    </lineage>
</organism>
<evidence type="ECO:0008006" key="5">
    <source>
        <dbReference type="Google" id="ProtNLM"/>
    </source>
</evidence>
<feature type="chain" id="PRO_5032328228" description="Lipocalin-like domain-containing protein" evidence="2">
    <location>
        <begin position="20"/>
        <end position="176"/>
    </location>
</feature>
<feature type="signal peptide" evidence="2">
    <location>
        <begin position="1"/>
        <end position="19"/>
    </location>
</feature>
<dbReference type="PROSITE" id="PS51257">
    <property type="entry name" value="PROKAR_LIPOPROTEIN"/>
    <property type="match status" value="1"/>
</dbReference>
<dbReference type="EMBL" id="WTYC01000001">
    <property type="protein sequence ID" value="MXO47436.1"/>
    <property type="molecule type" value="Genomic_DNA"/>
</dbReference>
<evidence type="ECO:0000313" key="4">
    <source>
        <dbReference type="Proteomes" id="UP000448199"/>
    </source>
</evidence>
<dbReference type="OrthoDB" id="7410175at2"/>
<reference evidence="3 4" key="1">
    <citation type="submission" date="2019-12" db="EMBL/GenBank/DDBJ databases">
        <title>Genomic-based taxomic classification of the family Erythrobacteraceae.</title>
        <authorList>
            <person name="Xu L."/>
        </authorList>
    </citation>
    <scope>NUCLEOTIDE SEQUENCE [LARGE SCALE GENOMIC DNA]</scope>
    <source>
        <strain evidence="3 4">DSM 17792</strain>
    </source>
</reference>
<evidence type="ECO:0000313" key="3">
    <source>
        <dbReference type="EMBL" id="MXO47436.1"/>
    </source>
</evidence>
<protein>
    <recommendedName>
        <fullName evidence="5">Lipocalin-like domain-containing protein</fullName>
    </recommendedName>
</protein>
<evidence type="ECO:0000256" key="2">
    <source>
        <dbReference type="SAM" id="SignalP"/>
    </source>
</evidence>
<gene>
    <name evidence="3" type="ORF">GRI69_04095</name>
</gene>
<accession>A0A844XPN7</accession>
<keyword evidence="2" id="KW-0732">Signal</keyword>
<dbReference type="Proteomes" id="UP000448199">
    <property type="component" value="Unassembled WGS sequence"/>
</dbReference>
<feature type="region of interest" description="Disordered" evidence="1">
    <location>
        <begin position="25"/>
        <end position="60"/>
    </location>
</feature>
<evidence type="ECO:0000256" key="1">
    <source>
        <dbReference type="SAM" id="MobiDB-lite"/>
    </source>
</evidence>
<dbReference type="AlphaFoldDB" id="A0A844XPN7"/>
<name>A0A844XPN7_9SPHN</name>
<proteinExistence type="predicted"/>
<sequence length="176" mass="19097">MKQVTLLRSALPTALLALAACSQDPQAPVDSEVAAEGTADDADVQAQETSLADAAEEGPTAQVNTMPAAMLGRWHEDALGRAPTAADCDPESDATRDYDRLITVRETGYGYFETGGRIMEVHDRNDRMIDATFDTTYADTPTQARKDFSFQANGSLVVQDDSGEESETIRYQRCPE</sequence>
<dbReference type="RefSeq" id="WP_160726930.1">
    <property type="nucleotide sequence ID" value="NZ_WTYC01000001.1"/>
</dbReference>
<keyword evidence="4" id="KW-1185">Reference proteome</keyword>
<comment type="caution">
    <text evidence="3">The sequence shown here is derived from an EMBL/GenBank/DDBJ whole genome shotgun (WGS) entry which is preliminary data.</text>
</comment>